<protein>
    <recommendedName>
        <fullName evidence="8">Ig-like domain-containing protein</fullName>
    </recommendedName>
</protein>
<feature type="region of interest" description="Disordered" evidence="6">
    <location>
        <begin position="134"/>
        <end position="153"/>
    </location>
</feature>
<organism evidence="9 10">
    <name type="scientific">Umbra pygmaea</name>
    <name type="common">Eastern mudminnow</name>
    <dbReference type="NCBI Taxonomy" id="75934"/>
    <lineage>
        <taxon>Eukaryota</taxon>
        <taxon>Metazoa</taxon>
        <taxon>Chordata</taxon>
        <taxon>Craniata</taxon>
        <taxon>Vertebrata</taxon>
        <taxon>Euteleostomi</taxon>
        <taxon>Actinopterygii</taxon>
        <taxon>Neopterygii</taxon>
        <taxon>Teleostei</taxon>
        <taxon>Protacanthopterygii</taxon>
        <taxon>Esociformes</taxon>
        <taxon>Umbridae</taxon>
        <taxon>Umbra</taxon>
    </lineage>
</organism>
<gene>
    <name evidence="9" type="ORF">UPYG_G00289790</name>
</gene>
<keyword evidence="4" id="KW-0393">Immunoglobulin domain</keyword>
<dbReference type="InterPro" id="IPR013106">
    <property type="entry name" value="Ig_V-set"/>
</dbReference>
<dbReference type="PROSITE" id="PS50835">
    <property type="entry name" value="IG_LIKE"/>
    <property type="match status" value="1"/>
</dbReference>
<accession>A0ABD0W4K1</accession>
<name>A0ABD0W4K1_UMBPY</name>
<dbReference type="AlphaFoldDB" id="A0ABD0W4K1"/>
<evidence type="ECO:0000256" key="6">
    <source>
        <dbReference type="SAM" id="MobiDB-lite"/>
    </source>
</evidence>
<sequence>MFLYTVFLLSALVGDSNENDIKPNSETEHVLEGSSVTLSCNYSGLVSTLQWYRQYPRSAPQLLVMEHMPPTTPGFTLEHDKDAKRVHLKISSAEVTDSALYYCALRPTVTGNPETLYKNLPYFIHRENQPAKPSVKGWGPKISCGEQRGNDGI</sequence>
<evidence type="ECO:0000256" key="2">
    <source>
        <dbReference type="ARBA" id="ARBA00023130"/>
    </source>
</evidence>
<dbReference type="Pfam" id="PF07686">
    <property type="entry name" value="V-set"/>
    <property type="match status" value="1"/>
</dbReference>
<evidence type="ECO:0000256" key="7">
    <source>
        <dbReference type="SAM" id="SignalP"/>
    </source>
</evidence>
<comment type="caution">
    <text evidence="9">The sequence shown here is derived from an EMBL/GenBank/DDBJ whole genome shotgun (WGS) entry which is preliminary data.</text>
</comment>
<evidence type="ECO:0000256" key="1">
    <source>
        <dbReference type="ARBA" id="ARBA00022729"/>
    </source>
</evidence>
<keyword evidence="10" id="KW-1185">Reference proteome</keyword>
<dbReference type="SMART" id="SM00406">
    <property type="entry name" value="IGv"/>
    <property type="match status" value="1"/>
</dbReference>
<dbReference type="SUPFAM" id="SSF48726">
    <property type="entry name" value="Immunoglobulin"/>
    <property type="match status" value="1"/>
</dbReference>
<feature type="domain" description="Ig-like" evidence="8">
    <location>
        <begin position="23"/>
        <end position="103"/>
    </location>
</feature>
<dbReference type="PANTHER" id="PTHR19367">
    <property type="entry name" value="T-CELL RECEPTOR ALPHA CHAIN V REGION"/>
    <property type="match status" value="1"/>
</dbReference>
<dbReference type="GO" id="GO:0002250">
    <property type="term" value="P:adaptive immune response"/>
    <property type="evidence" value="ECO:0007669"/>
    <property type="project" value="UniProtKB-KW"/>
</dbReference>
<keyword evidence="1 7" id="KW-0732">Signal</keyword>
<evidence type="ECO:0000256" key="3">
    <source>
        <dbReference type="ARBA" id="ARBA00023170"/>
    </source>
</evidence>
<dbReference type="InterPro" id="IPR051287">
    <property type="entry name" value="TCR_variable_region"/>
</dbReference>
<dbReference type="Gene3D" id="2.60.40.10">
    <property type="entry name" value="Immunoglobulins"/>
    <property type="match status" value="1"/>
</dbReference>
<keyword evidence="5" id="KW-1279">T cell receptor</keyword>
<keyword evidence="5" id="KW-0391">Immunity</keyword>
<dbReference type="PANTHER" id="PTHR19367:SF18">
    <property type="entry name" value="T CELL RECEPTOR ALPHA VARIABLE 16"/>
    <property type="match status" value="1"/>
</dbReference>
<dbReference type="GO" id="GO:0042101">
    <property type="term" value="C:T cell receptor complex"/>
    <property type="evidence" value="ECO:0007669"/>
    <property type="project" value="UniProtKB-KW"/>
</dbReference>
<dbReference type="EMBL" id="JAGEUA010000009">
    <property type="protein sequence ID" value="KAL0966032.1"/>
    <property type="molecule type" value="Genomic_DNA"/>
</dbReference>
<feature type="chain" id="PRO_5044829638" description="Ig-like domain-containing protein" evidence="7">
    <location>
        <begin position="19"/>
        <end position="153"/>
    </location>
</feature>
<dbReference type="InterPro" id="IPR007110">
    <property type="entry name" value="Ig-like_dom"/>
</dbReference>
<dbReference type="SMART" id="SM00409">
    <property type="entry name" value="IG"/>
    <property type="match status" value="1"/>
</dbReference>
<dbReference type="Proteomes" id="UP001557470">
    <property type="component" value="Unassembled WGS sequence"/>
</dbReference>
<dbReference type="InterPro" id="IPR036179">
    <property type="entry name" value="Ig-like_dom_sf"/>
</dbReference>
<keyword evidence="3" id="KW-0675">Receptor</keyword>
<feature type="signal peptide" evidence="7">
    <location>
        <begin position="1"/>
        <end position="18"/>
    </location>
</feature>
<proteinExistence type="predicted"/>
<evidence type="ECO:0000313" key="9">
    <source>
        <dbReference type="EMBL" id="KAL0966032.1"/>
    </source>
</evidence>
<dbReference type="InterPro" id="IPR013783">
    <property type="entry name" value="Ig-like_fold"/>
</dbReference>
<reference evidence="9 10" key="1">
    <citation type="submission" date="2024-06" db="EMBL/GenBank/DDBJ databases">
        <authorList>
            <person name="Pan Q."/>
            <person name="Wen M."/>
            <person name="Jouanno E."/>
            <person name="Zahm M."/>
            <person name="Klopp C."/>
            <person name="Cabau C."/>
            <person name="Louis A."/>
            <person name="Berthelot C."/>
            <person name="Parey E."/>
            <person name="Roest Crollius H."/>
            <person name="Montfort J."/>
            <person name="Robinson-Rechavi M."/>
            <person name="Bouchez O."/>
            <person name="Lampietro C."/>
            <person name="Lopez Roques C."/>
            <person name="Donnadieu C."/>
            <person name="Postlethwait J."/>
            <person name="Bobe J."/>
            <person name="Verreycken H."/>
            <person name="Guiguen Y."/>
        </authorList>
    </citation>
    <scope>NUCLEOTIDE SEQUENCE [LARGE SCALE GENOMIC DNA]</scope>
    <source>
        <strain evidence="9">Up_M1</strain>
        <tissue evidence="9">Testis</tissue>
    </source>
</reference>
<keyword evidence="2" id="KW-1064">Adaptive immunity</keyword>
<evidence type="ECO:0000259" key="8">
    <source>
        <dbReference type="PROSITE" id="PS50835"/>
    </source>
</evidence>
<dbReference type="InterPro" id="IPR003599">
    <property type="entry name" value="Ig_sub"/>
</dbReference>
<evidence type="ECO:0000313" key="10">
    <source>
        <dbReference type="Proteomes" id="UP001557470"/>
    </source>
</evidence>
<evidence type="ECO:0000256" key="4">
    <source>
        <dbReference type="ARBA" id="ARBA00023319"/>
    </source>
</evidence>
<evidence type="ECO:0000256" key="5">
    <source>
        <dbReference type="ARBA" id="ARBA00043266"/>
    </source>
</evidence>